<keyword evidence="2" id="KW-0808">Transferase</keyword>
<organism evidence="2 3">
    <name type="scientific">Natronolimnobius baerhuensis</name>
    <dbReference type="NCBI Taxonomy" id="253108"/>
    <lineage>
        <taxon>Archaea</taxon>
        <taxon>Methanobacteriati</taxon>
        <taxon>Methanobacteriota</taxon>
        <taxon>Stenosarchaea group</taxon>
        <taxon>Halobacteria</taxon>
        <taxon>Halobacteriales</taxon>
        <taxon>Natrialbaceae</taxon>
        <taxon>Natronolimnobius</taxon>
    </lineage>
</organism>
<dbReference type="PANTHER" id="PTHR47403:SF6">
    <property type="entry name" value="N-ACETYLTRANSFERASE DOMAIN-CONTAINING PROTEIN"/>
    <property type="match status" value="1"/>
</dbReference>
<dbReference type="Pfam" id="PF00583">
    <property type="entry name" value="Acetyltransf_1"/>
    <property type="match status" value="1"/>
</dbReference>
<dbReference type="PANTHER" id="PTHR47403">
    <property type="entry name" value="LOC100145250 PROTEIN"/>
    <property type="match status" value="1"/>
</dbReference>
<reference evidence="2 3" key="1">
    <citation type="submission" date="2017-02" db="EMBL/GenBank/DDBJ databases">
        <title>Natronthermophilus aegyptiacus gen. nov.,sp. nov., an aerobic, extremely halophilic alkalithermophilic archaeon isolated from the athalassohaline Wadi An Natrun, Egypt.</title>
        <authorList>
            <person name="Zhao B."/>
        </authorList>
    </citation>
    <scope>NUCLEOTIDE SEQUENCE [LARGE SCALE GENOMIC DNA]</scope>
    <source>
        <strain evidence="2 3">CGMCC 1.3597</strain>
    </source>
</reference>
<keyword evidence="3" id="KW-1185">Reference proteome</keyword>
<dbReference type="Gene3D" id="3.40.630.30">
    <property type="match status" value="1"/>
</dbReference>
<accession>A0A202E667</accession>
<dbReference type="SUPFAM" id="SSF55729">
    <property type="entry name" value="Acyl-CoA N-acyltransferases (Nat)"/>
    <property type="match status" value="1"/>
</dbReference>
<evidence type="ECO:0000313" key="3">
    <source>
        <dbReference type="Proteomes" id="UP000196084"/>
    </source>
</evidence>
<gene>
    <name evidence="2" type="ORF">B2G88_15040</name>
</gene>
<dbReference type="EMBL" id="MWPH01000003">
    <property type="protein sequence ID" value="OVE83735.1"/>
    <property type="molecule type" value="Genomic_DNA"/>
</dbReference>
<dbReference type="OrthoDB" id="134118at2157"/>
<dbReference type="AlphaFoldDB" id="A0A202E667"/>
<comment type="caution">
    <text evidence="2">The sequence shown here is derived from an EMBL/GenBank/DDBJ whole genome shotgun (WGS) entry which is preliminary data.</text>
</comment>
<dbReference type="InterPro" id="IPR000182">
    <property type="entry name" value="GNAT_dom"/>
</dbReference>
<protein>
    <submittedName>
        <fullName evidence="2">GNAT family N-acetyltransferase</fullName>
    </submittedName>
</protein>
<dbReference type="CDD" id="cd04301">
    <property type="entry name" value="NAT_SF"/>
    <property type="match status" value="1"/>
</dbReference>
<evidence type="ECO:0000313" key="2">
    <source>
        <dbReference type="EMBL" id="OVE83735.1"/>
    </source>
</evidence>
<dbReference type="Proteomes" id="UP000196084">
    <property type="component" value="Unassembled WGS sequence"/>
</dbReference>
<name>A0A202E667_9EURY</name>
<dbReference type="GO" id="GO:0016747">
    <property type="term" value="F:acyltransferase activity, transferring groups other than amino-acyl groups"/>
    <property type="evidence" value="ECO:0007669"/>
    <property type="project" value="InterPro"/>
</dbReference>
<dbReference type="RefSeq" id="WP_087715214.1">
    <property type="nucleotide sequence ID" value="NZ_MWPH01000003.1"/>
</dbReference>
<evidence type="ECO:0000259" key="1">
    <source>
        <dbReference type="PROSITE" id="PS51186"/>
    </source>
</evidence>
<dbReference type="PROSITE" id="PS51186">
    <property type="entry name" value="GNAT"/>
    <property type="match status" value="1"/>
</dbReference>
<dbReference type="InterPro" id="IPR016181">
    <property type="entry name" value="Acyl_CoA_acyltransferase"/>
</dbReference>
<feature type="domain" description="N-acetyltransferase" evidence="1">
    <location>
        <begin position="1"/>
        <end position="153"/>
    </location>
</feature>
<proteinExistence type="predicted"/>
<sequence length="302" mass="33649">MHIRRATPDDYDAVCELTSDIWTDRGGDYLPDIYHDWLEDEPGQGKKTFLAEIDGDLAGIVQAIMLSPDEAWFQSLRVSSDYRRQGVSQRLNEELFAWAREQGATVGRAMIFSWNTASFAASRSSGFDPLTEFRFAHVEPDADAAVPDSRSISYDPAAAWRYWTHSDVRTELAGLALDSDESWALSELTQADLERFANETTVFAVEGDDGLAGMSYRVRTFDREDDDGDRVRWAEYGVGAWDDVDSARALFGAIARDAAALEADRTRVLLPETARYVTDSAYAGGRVADEPDFVLGVDLTNR</sequence>